<evidence type="ECO:0000256" key="4">
    <source>
        <dbReference type="HAMAP-Rule" id="MF_02126"/>
    </source>
</evidence>
<keyword evidence="3 4" id="KW-0949">S-adenosyl-L-methionine</keyword>
<keyword evidence="1 4" id="KW-0489">Methyltransferase</keyword>
<proteinExistence type="inferred from homology"/>
<dbReference type="InterPro" id="IPR050320">
    <property type="entry name" value="N5-glutamine_MTase"/>
</dbReference>
<dbReference type="Proteomes" id="UP000297597">
    <property type="component" value="Unassembled WGS sequence"/>
</dbReference>
<dbReference type="InterPro" id="IPR040758">
    <property type="entry name" value="PrmC_N"/>
</dbReference>
<dbReference type="SUPFAM" id="SSF53335">
    <property type="entry name" value="S-adenosyl-L-methionine-dependent methyltransferases"/>
    <property type="match status" value="1"/>
</dbReference>
<dbReference type="EC" id="2.1.1.297" evidence="4"/>
<dbReference type="EMBL" id="QFFZ01000001">
    <property type="protein sequence ID" value="TEB13643.1"/>
    <property type="molecule type" value="Genomic_DNA"/>
</dbReference>
<comment type="similarity">
    <text evidence="4">Belongs to the protein N5-glutamine methyltransferase family. PrmC subfamily.</text>
</comment>
<dbReference type="NCBIfam" id="TIGR03534">
    <property type="entry name" value="RF_mod_PrmC"/>
    <property type="match status" value="1"/>
</dbReference>
<feature type="domain" description="Release factor glutamine methyltransferase N-terminal" evidence="6">
    <location>
        <begin position="8"/>
        <end position="77"/>
    </location>
</feature>
<dbReference type="GO" id="GO:0032259">
    <property type="term" value="P:methylation"/>
    <property type="evidence" value="ECO:0007669"/>
    <property type="project" value="UniProtKB-KW"/>
</dbReference>
<dbReference type="PANTHER" id="PTHR18895">
    <property type="entry name" value="HEMK METHYLTRANSFERASE"/>
    <property type="match status" value="1"/>
</dbReference>
<feature type="binding site" evidence="4">
    <location>
        <begin position="120"/>
        <end position="124"/>
    </location>
    <ligand>
        <name>S-adenosyl-L-methionine</name>
        <dbReference type="ChEBI" id="CHEBI:59789"/>
    </ligand>
</feature>
<evidence type="ECO:0000259" key="6">
    <source>
        <dbReference type="Pfam" id="PF17827"/>
    </source>
</evidence>
<dbReference type="InterPro" id="IPR019874">
    <property type="entry name" value="RF_methyltr_PrmC"/>
</dbReference>
<evidence type="ECO:0000256" key="2">
    <source>
        <dbReference type="ARBA" id="ARBA00022679"/>
    </source>
</evidence>
<comment type="catalytic activity">
    <reaction evidence="4">
        <text>L-glutaminyl-[peptide chain release factor] + S-adenosyl-L-methionine = N(5)-methyl-L-glutaminyl-[peptide chain release factor] + S-adenosyl-L-homocysteine + H(+)</text>
        <dbReference type="Rhea" id="RHEA:42896"/>
        <dbReference type="Rhea" id="RHEA-COMP:10271"/>
        <dbReference type="Rhea" id="RHEA-COMP:10272"/>
        <dbReference type="ChEBI" id="CHEBI:15378"/>
        <dbReference type="ChEBI" id="CHEBI:30011"/>
        <dbReference type="ChEBI" id="CHEBI:57856"/>
        <dbReference type="ChEBI" id="CHEBI:59789"/>
        <dbReference type="ChEBI" id="CHEBI:61891"/>
        <dbReference type="EC" id="2.1.1.297"/>
    </reaction>
</comment>
<protein>
    <recommendedName>
        <fullName evidence="4">Release factor glutamine methyltransferase</fullName>
        <shortName evidence="4">RF MTase</shortName>
        <ecNumber evidence="4">2.1.1.297</ecNumber>
    </recommendedName>
    <alternativeName>
        <fullName evidence="4">N5-glutamine methyltransferase PrmC</fullName>
    </alternativeName>
    <alternativeName>
        <fullName evidence="4">Protein-(glutamine-N5) MTase PrmC</fullName>
    </alternativeName>
    <alternativeName>
        <fullName evidence="4">Protein-glutamine N-methyltransferase PrmC</fullName>
    </alternativeName>
</protein>
<organism evidence="7 8">
    <name type="scientific">Pelotomaculum propionicicum</name>
    <dbReference type="NCBI Taxonomy" id="258475"/>
    <lineage>
        <taxon>Bacteria</taxon>
        <taxon>Bacillati</taxon>
        <taxon>Bacillota</taxon>
        <taxon>Clostridia</taxon>
        <taxon>Eubacteriales</taxon>
        <taxon>Desulfotomaculaceae</taxon>
        <taxon>Pelotomaculum</taxon>
    </lineage>
</organism>
<comment type="function">
    <text evidence="4">Methylates the class 1 translation termination release factors RF1/PrfA and RF2/PrfB on the glutamine residue of the universally conserved GGQ motif.</text>
</comment>
<dbReference type="RefSeq" id="WP_243119661.1">
    <property type="nucleotide sequence ID" value="NZ_QFFZ01000001.1"/>
</dbReference>
<dbReference type="Pfam" id="PF17827">
    <property type="entry name" value="PrmC_N"/>
    <property type="match status" value="1"/>
</dbReference>
<dbReference type="NCBIfam" id="TIGR00536">
    <property type="entry name" value="hemK_fam"/>
    <property type="match status" value="1"/>
</dbReference>
<dbReference type="InterPro" id="IPR004556">
    <property type="entry name" value="HemK-like"/>
</dbReference>
<evidence type="ECO:0000259" key="5">
    <source>
        <dbReference type="Pfam" id="PF13847"/>
    </source>
</evidence>
<dbReference type="GO" id="GO:0102559">
    <property type="term" value="F:peptide chain release factor N(5)-glutamine methyltransferase activity"/>
    <property type="evidence" value="ECO:0007669"/>
    <property type="project" value="UniProtKB-EC"/>
</dbReference>
<dbReference type="CDD" id="cd02440">
    <property type="entry name" value="AdoMet_MTases"/>
    <property type="match status" value="1"/>
</dbReference>
<gene>
    <name evidence="4 7" type="primary">prmC</name>
    <name evidence="7" type="ORF">Pmgp_00043</name>
</gene>
<feature type="domain" description="Methyltransferase" evidence="5">
    <location>
        <begin position="114"/>
        <end position="194"/>
    </location>
</feature>
<feature type="binding site" evidence="4">
    <location>
        <position position="143"/>
    </location>
    <ligand>
        <name>S-adenosyl-L-methionine</name>
        <dbReference type="ChEBI" id="CHEBI:59789"/>
    </ligand>
</feature>
<evidence type="ECO:0000313" key="7">
    <source>
        <dbReference type="EMBL" id="TEB13643.1"/>
    </source>
</evidence>
<evidence type="ECO:0000256" key="1">
    <source>
        <dbReference type="ARBA" id="ARBA00022603"/>
    </source>
</evidence>
<dbReference type="HAMAP" id="MF_02126">
    <property type="entry name" value="RF_methyltr_PrmC"/>
    <property type="match status" value="1"/>
</dbReference>
<reference evidence="7 8" key="1">
    <citation type="journal article" date="2018" name="Environ. Microbiol.">
        <title>Novel energy conservation strategies and behaviour of Pelotomaculum schinkii driving syntrophic propionate catabolism.</title>
        <authorList>
            <person name="Hidalgo-Ahumada C.A.P."/>
            <person name="Nobu M.K."/>
            <person name="Narihiro T."/>
            <person name="Tamaki H."/>
            <person name="Liu W.T."/>
            <person name="Kamagata Y."/>
            <person name="Stams A.J.M."/>
            <person name="Imachi H."/>
            <person name="Sousa D.Z."/>
        </authorList>
    </citation>
    <scope>NUCLEOTIDE SEQUENCE [LARGE SCALE GENOMIC DNA]</scope>
    <source>
        <strain evidence="7 8">MGP</strain>
    </source>
</reference>
<dbReference type="Gene3D" id="3.40.50.150">
    <property type="entry name" value="Vaccinia Virus protein VP39"/>
    <property type="match status" value="1"/>
</dbReference>
<name>A0A4Y7RXS3_9FIRM</name>
<dbReference type="PANTHER" id="PTHR18895:SF74">
    <property type="entry name" value="MTRF1L RELEASE FACTOR GLUTAMINE METHYLTRANSFERASE"/>
    <property type="match status" value="1"/>
</dbReference>
<sequence>MAITFRSALRQAVLQFKEAGSDSPDLDAAVLLCHVTGLDRAGVYANSNRRLSEEEEVLFRELTRRRRGGEPVAYITGRKEFMGLDFMVNRAVLIPRPETELLVETALKLMPAASTVVDVGTGSGAIAVSLAFYNPGALVYAIDCSPEALAAARRNAAENGVAGRVFFYEGSLLDPLSGVLQPGQADLVAANLPYIATGDLSALPGEVRLFEPLLALDGGGDGLEHYRRLIPQAEIYLKKGGALLFEIGFNQGRQALDLLHPSQWKASVVKDLAGLDRLVVAEYLGCGPG</sequence>
<keyword evidence="2 4" id="KW-0808">Transferase</keyword>
<dbReference type="Pfam" id="PF13847">
    <property type="entry name" value="Methyltransf_31"/>
    <property type="match status" value="1"/>
</dbReference>
<dbReference type="AlphaFoldDB" id="A0A4Y7RXS3"/>
<evidence type="ECO:0000313" key="8">
    <source>
        <dbReference type="Proteomes" id="UP000297597"/>
    </source>
</evidence>
<comment type="caution">
    <text evidence="4">Lacks conserved residue(s) required for the propagation of feature annotation.</text>
</comment>
<dbReference type="Gene3D" id="1.10.8.10">
    <property type="entry name" value="DNA helicase RuvA subunit, C-terminal domain"/>
    <property type="match status" value="1"/>
</dbReference>
<dbReference type="InterPro" id="IPR029063">
    <property type="entry name" value="SAM-dependent_MTases_sf"/>
</dbReference>
<dbReference type="InterPro" id="IPR025714">
    <property type="entry name" value="Methyltranfer_dom"/>
</dbReference>
<feature type="binding site" evidence="4">
    <location>
        <position position="191"/>
    </location>
    <ligand>
        <name>S-adenosyl-L-methionine</name>
        <dbReference type="ChEBI" id="CHEBI:59789"/>
    </ligand>
</feature>
<accession>A0A4Y7RXS3</accession>
<evidence type="ECO:0000256" key="3">
    <source>
        <dbReference type="ARBA" id="ARBA00022691"/>
    </source>
</evidence>
<comment type="caution">
    <text evidence="7">The sequence shown here is derived from an EMBL/GenBank/DDBJ whole genome shotgun (WGS) entry which is preliminary data.</text>
</comment>
<keyword evidence="8" id="KW-1185">Reference proteome</keyword>